<dbReference type="Proteomes" id="UP000054549">
    <property type="component" value="Unassembled WGS sequence"/>
</dbReference>
<dbReference type="FunFam" id="3.40.50.1820:FF:000252">
    <property type="entry name" value="Related to calmodulin-dependent protein kinase"/>
    <property type="match status" value="1"/>
</dbReference>
<dbReference type="SUPFAM" id="SSF53474">
    <property type="entry name" value="alpha/beta-Hydrolases"/>
    <property type="match status" value="1"/>
</dbReference>
<dbReference type="InterPro" id="IPR050300">
    <property type="entry name" value="GDXG_lipolytic_enzyme"/>
</dbReference>
<dbReference type="GO" id="GO:0016787">
    <property type="term" value="F:hydrolase activity"/>
    <property type="evidence" value="ECO:0007669"/>
    <property type="project" value="UniProtKB-KW"/>
</dbReference>
<proteinExistence type="inferred from homology"/>
<dbReference type="InterPro" id="IPR029058">
    <property type="entry name" value="AB_hydrolase_fold"/>
</dbReference>
<dbReference type="STRING" id="946122.A0A0C2T2S1"/>
<keyword evidence="2" id="KW-0378">Hydrolase</keyword>
<feature type="domain" description="Alpha/beta hydrolase fold-3" evidence="3">
    <location>
        <begin position="204"/>
        <end position="411"/>
    </location>
</feature>
<comment type="similarity">
    <text evidence="1">Belongs to the 'GDXG' lipolytic enzyme family.</text>
</comment>
<dbReference type="PANTHER" id="PTHR48081">
    <property type="entry name" value="AB HYDROLASE SUPERFAMILY PROTEIN C4A8.06C"/>
    <property type="match status" value="1"/>
</dbReference>
<sequence length="520" mass="57613">MTVLFPSWIFGYSSSHNTICPLTQADNSPAPLHHYSTPGITPPSARIDPKLKLQSRRPVRLWEWWKYGVFMATKATDVASEIITHYIHGPRRNTWGIEMTIVTSIIRGAARHSALVNISTIRTLMSLGGLVPLPSDALVTPVTFRVRRRGLRGLLSEFDAKEDGKRELSGEWVVGRRTWQRLQAEWKASRSESRPSLGRKETVILYIHGGAYYLSSAAAQRLLSIPLAKHTDSRVFAIDYRLAPETNFPGPLHDIVIAYFRLTDDLHIPPENIIVAGDSAGGALSLALLMYLRDNDYPLPSGAVLMSPWVDLTMSCQSWDSNADYDVVPFPTADNHMNPIGLYLGEKMESYLTHPYASPLFGDFTGLPPLLIQAGDAEVLRDEITLLALKATQAGVPVRHELYEDAIHVFQAYPFLGATRQSFVSMREFVHNMLPRCQARSLKTLGASAEAGLQQEINNKQSTVVGGDGVASVTEGDGSIALGAAADITENDGEEGETERSYPSWIRPKHWYMVWLVGYA</sequence>
<dbReference type="Pfam" id="PF07859">
    <property type="entry name" value="Abhydrolase_3"/>
    <property type="match status" value="1"/>
</dbReference>
<dbReference type="PANTHER" id="PTHR48081:SF26">
    <property type="entry name" value="ALPHA_BETA HYDROLASE FOLD-3 DOMAIN-CONTAINING PROTEIN"/>
    <property type="match status" value="1"/>
</dbReference>
<name>A0A0C2T2S1_AMAMK</name>
<dbReference type="HOGENOM" id="CLU_020372_1_0_1"/>
<gene>
    <name evidence="4" type="ORF">M378DRAFT_130353</name>
</gene>
<evidence type="ECO:0000259" key="3">
    <source>
        <dbReference type="Pfam" id="PF07859"/>
    </source>
</evidence>
<dbReference type="Gene3D" id="3.40.50.1820">
    <property type="entry name" value="alpha/beta hydrolase"/>
    <property type="match status" value="1"/>
</dbReference>
<dbReference type="InterPro" id="IPR002168">
    <property type="entry name" value="Lipase_GDXG_HIS_AS"/>
</dbReference>
<evidence type="ECO:0000313" key="5">
    <source>
        <dbReference type="Proteomes" id="UP000054549"/>
    </source>
</evidence>
<dbReference type="AlphaFoldDB" id="A0A0C2T2S1"/>
<accession>A0A0C2T2S1</accession>
<reference evidence="4 5" key="1">
    <citation type="submission" date="2014-04" db="EMBL/GenBank/DDBJ databases">
        <title>Evolutionary Origins and Diversification of the Mycorrhizal Mutualists.</title>
        <authorList>
            <consortium name="DOE Joint Genome Institute"/>
            <consortium name="Mycorrhizal Genomics Consortium"/>
            <person name="Kohler A."/>
            <person name="Kuo A."/>
            <person name="Nagy L.G."/>
            <person name="Floudas D."/>
            <person name="Copeland A."/>
            <person name="Barry K.W."/>
            <person name="Cichocki N."/>
            <person name="Veneault-Fourrey C."/>
            <person name="LaButti K."/>
            <person name="Lindquist E.A."/>
            <person name="Lipzen A."/>
            <person name="Lundell T."/>
            <person name="Morin E."/>
            <person name="Murat C."/>
            <person name="Riley R."/>
            <person name="Ohm R."/>
            <person name="Sun H."/>
            <person name="Tunlid A."/>
            <person name="Henrissat B."/>
            <person name="Grigoriev I.V."/>
            <person name="Hibbett D.S."/>
            <person name="Martin F."/>
        </authorList>
    </citation>
    <scope>NUCLEOTIDE SEQUENCE [LARGE SCALE GENOMIC DNA]</scope>
    <source>
        <strain evidence="4 5">Koide BX008</strain>
    </source>
</reference>
<protein>
    <recommendedName>
        <fullName evidence="3">Alpha/beta hydrolase fold-3 domain-containing protein</fullName>
    </recommendedName>
</protein>
<dbReference type="InParanoid" id="A0A0C2T2S1"/>
<organism evidence="4 5">
    <name type="scientific">Amanita muscaria (strain Koide BX008)</name>
    <dbReference type="NCBI Taxonomy" id="946122"/>
    <lineage>
        <taxon>Eukaryota</taxon>
        <taxon>Fungi</taxon>
        <taxon>Dikarya</taxon>
        <taxon>Basidiomycota</taxon>
        <taxon>Agaricomycotina</taxon>
        <taxon>Agaricomycetes</taxon>
        <taxon>Agaricomycetidae</taxon>
        <taxon>Agaricales</taxon>
        <taxon>Pluteineae</taxon>
        <taxon>Amanitaceae</taxon>
        <taxon>Amanita</taxon>
    </lineage>
</organism>
<evidence type="ECO:0000256" key="1">
    <source>
        <dbReference type="ARBA" id="ARBA00010515"/>
    </source>
</evidence>
<dbReference type="EMBL" id="KN818293">
    <property type="protein sequence ID" value="KIL60784.1"/>
    <property type="molecule type" value="Genomic_DNA"/>
</dbReference>
<dbReference type="PROSITE" id="PS01173">
    <property type="entry name" value="LIPASE_GDXG_HIS"/>
    <property type="match status" value="1"/>
</dbReference>
<keyword evidence="5" id="KW-1185">Reference proteome</keyword>
<dbReference type="OrthoDB" id="408631at2759"/>
<dbReference type="InterPro" id="IPR013094">
    <property type="entry name" value="AB_hydrolase_3"/>
</dbReference>
<evidence type="ECO:0000256" key="2">
    <source>
        <dbReference type="ARBA" id="ARBA00022801"/>
    </source>
</evidence>
<evidence type="ECO:0000313" key="4">
    <source>
        <dbReference type="EMBL" id="KIL60784.1"/>
    </source>
</evidence>